<dbReference type="Proteomes" id="UP000001307">
    <property type="component" value="Unassembled WGS sequence"/>
</dbReference>
<dbReference type="EMBL" id="FN653015">
    <property type="protein sequence ID" value="CBY20228.1"/>
    <property type="molecule type" value="Genomic_DNA"/>
</dbReference>
<keyword evidence="3" id="KW-0963">Cytoplasm</keyword>
<keyword evidence="4" id="KW-0206">Cytoskeleton</keyword>
<evidence type="ECO:0000256" key="2">
    <source>
        <dbReference type="ARBA" id="ARBA00004245"/>
    </source>
</evidence>
<accession>E4WR42</accession>
<evidence type="ECO:0000256" key="4">
    <source>
        <dbReference type="ARBA" id="ARBA00023212"/>
    </source>
</evidence>
<evidence type="ECO:0000256" key="3">
    <source>
        <dbReference type="ARBA" id="ARBA00022490"/>
    </source>
</evidence>
<gene>
    <name evidence="6" type="ORF">GSOID_T00000215001</name>
</gene>
<comment type="subcellular location">
    <subcellularLocation>
        <location evidence="1">Cell projection</location>
        <location evidence="1">Cilium</location>
    </subcellularLocation>
    <subcellularLocation>
        <location evidence="2">Cytoplasm</location>
        <location evidence="2">Cytoskeleton</location>
    </subcellularLocation>
</comment>
<dbReference type="InParanoid" id="E4WR42"/>
<sequence>MYFMYKKQESRQIRVTGCGDGPSSFAAPQEVKLSVGSTLSKAQIKSMQAVTGKITEKPKPRPQSAPMKLVTSPLALMYQTSNGAYGNRGRPVSAICRPSVHYGQSRKFSSNKLRHGMWRNCSFNIASDGSVIHKVSLTPKKTD</sequence>
<reference evidence="6" key="1">
    <citation type="journal article" date="2010" name="Science">
        <title>Plasticity of animal genome architecture unmasked by rapid evolution of a pelagic tunicate.</title>
        <authorList>
            <person name="Denoeud F."/>
            <person name="Henriet S."/>
            <person name="Mungpakdee S."/>
            <person name="Aury J.M."/>
            <person name="Da Silva C."/>
            <person name="Brinkmann H."/>
            <person name="Mikhaleva J."/>
            <person name="Olsen L.C."/>
            <person name="Jubin C."/>
            <person name="Canestro C."/>
            <person name="Bouquet J.M."/>
            <person name="Danks G."/>
            <person name="Poulain J."/>
            <person name="Campsteijn C."/>
            <person name="Adamski M."/>
            <person name="Cross I."/>
            <person name="Yadetie F."/>
            <person name="Muffato M."/>
            <person name="Louis A."/>
            <person name="Butcher S."/>
            <person name="Tsagkogeorga G."/>
            <person name="Konrad A."/>
            <person name="Singh S."/>
            <person name="Jensen M.F."/>
            <person name="Cong E.H."/>
            <person name="Eikeseth-Otteraa H."/>
            <person name="Noel B."/>
            <person name="Anthouard V."/>
            <person name="Porcel B.M."/>
            <person name="Kachouri-Lafond R."/>
            <person name="Nishino A."/>
            <person name="Ugolini M."/>
            <person name="Chourrout P."/>
            <person name="Nishida H."/>
            <person name="Aasland R."/>
            <person name="Huzurbazar S."/>
            <person name="Westhof E."/>
            <person name="Delsuc F."/>
            <person name="Lehrach H."/>
            <person name="Reinhardt R."/>
            <person name="Weissenbach J."/>
            <person name="Roy S.W."/>
            <person name="Artiguenave F."/>
            <person name="Postlethwait J.H."/>
            <person name="Manak J.R."/>
            <person name="Thompson E.M."/>
            <person name="Jaillon O."/>
            <person name="Du Pasquier L."/>
            <person name="Boudinot P."/>
            <person name="Liberles D.A."/>
            <person name="Volff J.N."/>
            <person name="Philippe H."/>
            <person name="Lenhard B."/>
            <person name="Roest Crollius H."/>
            <person name="Wincker P."/>
            <person name="Chourrout D."/>
        </authorList>
    </citation>
    <scope>NUCLEOTIDE SEQUENCE [LARGE SCALE GENOMIC DNA]</scope>
</reference>
<name>E4WR42_OIKDI</name>
<evidence type="ECO:0000256" key="5">
    <source>
        <dbReference type="ARBA" id="ARBA00023273"/>
    </source>
</evidence>
<dbReference type="GO" id="GO:0035082">
    <property type="term" value="P:axoneme assembly"/>
    <property type="evidence" value="ECO:0007669"/>
    <property type="project" value="InterPro"/>
</dbReference>
<evidence type="ECO:0000313" key="7">
    <source>
        <dbReference type="Proteomes" id="UP000001307"/>
    </source>
</evidence>
<dbReference type="InterPro" id="IPR026507">
    <property type="entry name" value="PIRC1/2"/>
</dbReference>
<dbReference type="OrthoDB" id="546383at2759"/>
<protein>
    <submittedName>
        <fullName evidence="6">Uncharacterized protein</fullName>
    </submittedName>
</protein>
<keyword evidence="5" id="KW-0966">Cell projection</keyword>
<proteinExistence type="predicted"/>
<dbReference type="AlphaFoldDB" id="E4WR42"/>
<evidence type="ECO:0000256" key="1">
    <source>
        <dbReference type="ARBA" id="ARBA00004138"/>
    </source>
</evidence>
<keyword evidence="7" id="KW-1185">Reference proteome</keyword>
<evidence type="ECO:0000313" key="6">
    <source>
        <dbReference type="EMBL" id="CBY20228.1"/>
    </source>
</evidence>
<dbReference type="Pfam" id="PF14892">
    <property type="entry name" value="PIRC1_2"/>
    <property type="match status" value="1"/>
</dbReference>
<dbReference type="GO" id="GO:0005879">
    <property type="term" value="C:axonemal microtubule"/>
    <property type="evidence" value="ECO:0007669"/>
    <property type="project" value="InterPro"/>
</dbReference>
<organism evidence="6">
    <name type="scientific">Oikopleura dioica</name>
    <name type="common">Tunicate</name>
    <dbReference type="NCBI Taxonomy" id="34765"/>
    <lineage>
        <taxon>Eukaryota</taxon>
        <taxon>Metazoa</taxon>
        <taxon>Chordata</taxon>
        <taxon>Tunicata</taxon>
        <taxon>Appendicularia</taxon>
        <taxon>Copelata</taxon>
        <taxon>Oikopleuridae</taxon>
        <taxon>Oikopleura</taxon>
    </lineage>
</organism>